<protein>
    <submittedName>
        <fullName evidence="3">Uncharacterized protein</fullName>
    </submittedName>
</protein>
<dbReference type="Proteomes" id="UP001189429">
    <property type="component" value="Unassembled WGS sequence"/>
</dbReference>
<gene>
    <name evidence="3" type="ORF">PCOR1329_LOCUS31514</name>
</gene>
<dbReference type="InterPro" id="IPR011010">
    <property type="entry name" value="DNA_brk_join_enz"/>
</dbReference>
<feature type="region of interest" description="Disordered" evidence="2">
    <location>
        <begin position="88"/>
        <end position="122"/>
    </location>
</feature>
<evidence type="ECO:0000256" key="2">
    <source>
        <dbReference type="SAM" id="MobiDB-lite"/>
    </source>
</evidence>
<keyword evidence="1" id="KW-0233">DNA recombination</keyword>
<evidence type="ECO:0000313" key="3">
    <source>
        <dbReference type="EMBL" id="CAK0833963.1"/>
    </source>
</evidence>
<sequence length="490" mass="52531">MPPTRPPAVPGSARRRALSREPAAALPAASPTKRRARTLGAGSRPSLIGAPPARRARTLDPRHGLNARLVVHPSAVPARAGTLQDLLDAEPNRQLPGRGGGRGPEAAEDAASASGESSDVEEPKAVSACVRRLESRGKARVRKAMGELDGEQGAAGGSKLAISYLERRSVRKATVETYRQCVLVFCVWAHCSIECLPLPGELDAPLVECMNLEPLKGVKSWRGEKLLAGIVFFHPDHGRLGGLYLPRSLRCLKGWKKLPSSRSRKPLVFAIWAALAVELCRLGAPLLGALVLVMVECYLRSGEMLGLTSGSFLAPSEHAAQNWAVWLFPESGAARSKVGSADDAIPCDSGRCPWTSHIFRALKDRRSSQPLLGLSYPQFLGLFRKAALNIGVNAVPYQGRHSGASLDRATNRLSQEEVQKRGRWAAMTSVKRYEKSGRLNESRECLSDETKAHCVTASRQLEDVLLLGRAAAIPPFAGRASSGLGPSAGS</sequence>
<keyword evidence="4" id="KW-1185">Reference proteome</keyword>
<evidence type="ECO:0000256" key="1">
    <source>
        <dbReference type="ARBA" id="ARBA00023172"/>
    </source>
</evidence>
<comment type="caution">
    <text evidence="3">The sequence shown here is derived from an EMBL/GenBank/DDBJ whole genome shotgun (WGS) entry which is preliminary data.</text>
</comment>
<dbReference type="InterPro" id="IPR013762">
    <property type="entry name" value="Integrase-like_cat_sf"/>
</dbReference>
<dbReference type="SUPFAM" id="SSF56349">
    <property type="entry name" value="DNA breaking-rejoining enzymes"/>
    <property type="match status" value="1"/>
</dbReference>
<feature type="region of interest" description="Disordered" evidence="2">
    <location>
        <begin position="1"/>
        <end position="61"/>
    </location>
</feature>
<proteinExistence type="predicted"/>
<accession>A0ABN9SQ07</accession>
<name>A0ABN9SQ07_9DINO</name>
<reference evidence="3" key="1">
    <citation type="submission" date="2023-10" db="EMBL/GenBank/DDBJ databases">
        <authorList>
            <person name="Chen Y."/>
            <person name="Shah S."/>
            <person name="Dougan E. K."/>
            <person name="Thang M."/>
            <person name="Chan C."/>
        </authorList>
    </citation>
    <scope>NUCLEOTIDE SEQUENCE [LARGE SCALE GENOMIC DNA]</scope>
</reference>
<organism evidence="3 4">
    <name type="scientific">Prorocentrum cordatum</name>
    <dbReference type="NCBI Taxonomy" id="2364126"/>
    <lineage>
        <taxon>Eukaryota</taxon>
        <taxon>Sar</taxon>
        <taxon>Alveolata</taxon>
        <taxon>Dinophyceae</taxon>
        <taxon>Prorocentrales</taxon>
        <taxon>Prorocentraceae</taxon>
        <taxon>Prorocentrum</taxon>
    </lineage>
</organism>
<dbReference type="EMBL" id="CAUYUJ010012447">
    <property type="protein sequence ID" value="CAK0833963.1"/>
    <property type="molecule type" value="Genomic_DNA"/>
</dbReference>
<evidence type="ECO:0000313" key="4">
    <source>
        <dbReference type="Proteomes" id="UP001189429"/>
    </source>
</evidence>
<dbReference type="Gene3D" id="1.10.443.10">
    <property type="entry name" value="Intergrase catalytic core"/>
    <property type="match status" value="1"/>
</dbReference>